<dbReference type="PANTHER" id="PTHR43317:SF1">
    <property type="entry name" value="THERMOSPERMINE SYNTHASE ACAULIS5"/>
    <property type="match status" value="1"/>
</dbReference>
<dbReference type="EMBL" id="LR134476">
    <property type="protein sequence ID" value="VEI12612.1"/>
    <property type="molecule type" value="Genomic_DNA"/>
</dbReference>
<dbReference type="KEGG" id="tbw:NCTC13354_00301"/>
<evidence type="ECO:0000313" key="3">
    <source>
        <dbReference type="Proteomes" id="UP000269542"/>
    </source>
</evidence>
<keyword evidence="1" id="KW-0620">Polyamine biosynthesis</keyword>
<gene>
    <name evidence="2" type="ORF">NCTC13354_00301</name>
</gene>
<organism evidence="2 3">
    <name type="scientific">Trueperella bialowiezensis</name>
    <dbReference type="NCBI Taxonomy" id="312285"/>
    <lineage>
        <taxon>Bacteria</taxon>
        <taxon>Bacillati</taxon>
        <taxon>Actinomycetota</taxon>
        <taxon>Actinomycetes</taxon>
        <taxon>Actinomycetales</taxon>
        <taxon>Actinomycetaceae</taxon>
        <taxon>Trueperella</taxon>
    </lineage>
</organism>
<keyword evidence="3" id="KW-1185">Reference proteome</keyword>
<dbReference type="Gene3D" id="3.40.50.150">
    <property type="entry name" value="Vaccinia Virus protein VP39"/>
    <property type="match status" value="1"/>
</dbReference>
<protein>
    <submittedName>
        <fullName evidence="2">Spermidine synthase</fullName>
    </submittedName>
</protein>
<dbReference type="SUPFAM" id="SSF53335">
    <property type="entry name" value="S-adenosyl-L-methionine-dependent methyltransferases"/>
    <property type="match status" value="1"/>
</dbReference>
<dbReference type="NCBIfam" id="NF037959">
    <property type="entry name" value="MFS_SpdSyn"/>
    <property type="match status" value="1"/>
</dbReference>
<dbReference type="AlphaFoldDB" id="A0A3S4VS94"/>
<dbReference type="PANTHER" id="PTHR43317">
    <property type="entry name" value="THERMOSPERMINE SYNTHASE ACAULIS5"/>
    <property type="match status" value="1"/>
</dbReference>
<evidence type="ECO:0000313" key="2">
    <source>
        <dbReference type="EMBL" id="VEI12612.1"/>
    </source>
</evidence>
<accession>A0A3S4VS94</accession>
<reference evidence="2 3" key="1">
    <citation type="submission" date="2018-12" db="EMBL/GenBank/DDBJ databases">
        <authorList>
            <consortium name="Pathogen Informatics"/>
        </authorList>
    </citation>
    <scope>NUCLEOTIDE SEQUENCE [LARGE SCALE GENOMIC DNA]</scope>
    <source>
        <strain evidence="2 3">NCTC13354</strain>
    </source>
</reference>
<dbReference type="CDD" id="cd02440">
    <property type="entry name" value="AdoMet_MTases"/>
    <property type="match status" value="1"/>
</dbReference>
<dbReference type="Proteomes" id="UP000269542">
    <property type="component" value="Chromosome"/>
</dbReference>
<proteinExistence type="predicted"/>
<sequence length="297" mass="32121">MWAVVAFGVVSAAGYTGRMARQTFPFSVRTALSSIEVDRTDNLLTIYVDGVESSAVDLADPSYLEFEYMQHIEIAVNALFGEGQPIRALHLGGAGCALARAFEARRPNSRQLAIEIDGELASLVREWIDLPRAPRLRIRCEDARTTLDTNKGSWHVIVRDTFASGRIPAHLTTVEAHAKASGLLTDDGVYALNIAGEAGLAPVYREVRALGESFDHIAAISDPAIMKGRRFGNVIVLAAHRPLPLAEISARVRRLPLPTIVVPHDHLVEAAIGARLVHDRDVGWPPSSKAADSSPSA</sequence>
<evidence type="ECO:0000256" key="1">
    <source>
        <dbReference type="ARBA" id="ARBA00023115"/>
    </source>
</evidence>
<dbReference type="InterPro" id="IPR029063">
    <property type="entry name" value="SAM-dependent_MTases_sf"/>
</dbReference>
<name>A0A3S4VS94_9ACTO</name>
<dbReference type="GO" id="GO:0006596">
    <property type="term" value="P:polyamine biosynthetic process"/>
    <property type="evidence" value="ECO:0007669"/>
    <property type="project" value="UniProtKB-KW"/>
</dbReference>